<evidence type="ECO:0000313" key="1">
    <source>
        <dbReference type="EMBL" id="DAA02416.1"/>
    </source>
</evidence>
<dbReference type="AlphaFoldDB" id="Q6IGP8"/>
<dbReference type="EMBL" id="BK003718">
    <property type="protein sequence ID" value="DAA02416.1"/>
    <property type="molecule type" value="Genomic_DNA"/>
</dbReference>
<reference evidence="1" key="1">
    <citation type="journal article" date="2003" name="Genome Biol.">
        <title>An integrated gene annotation and transcriptional profiling approach towards the full gene content of the Drosophila genome.</title>
        <authorList>
            <person name="Hild M."/>
            <person name="Beckmann B."/>
            <person name="Haas S.A."/>
            <person name="Koch B."/>
            <person name="Solovyev V."/>
            <person name="Busold C."/>
            <person name="Fellenberg K."/>
            <person name="Boutros M."/>
            <person name="Vingron M."/>
            <person name="Sauer F."/>
            <person name="Hoheisel J.D."/>
            <person name="Paro R."/>
        </authorList>
    </citation>
    <scope>NUCLEOTIDE SEQUENCE</scope>
</reference>
<proteinExistence type="predicted"/>
<protein>
    <submittedName>
        <fullName evidence="1">HDC05720</fullName>
    </submittedName>
</protein>
<accession>Q6IGP8</accession>
<name>Q6IGP8_DROME</name>
<sequence>MSEAAAGGENRNGKIFIGNGVFLVPSLGISPRIGISISRIYCEFTQECFGNGARKDKRYRNDLHGVYGYQ</sequence>
<organism evidence="1">
    <name type="scientific">Drosophila melanogaster</name>
    <name type="common">Fruit fly</name>
    <dbReference type="NCBI Taxonomy" id="7227"/>
    <lineage>
        <taxon>Eukaryota</taxon>
        <taxon>Metazoa</taxon>
        <taxon>Ecdysozoa</taxon>
        <taxon>Arthropoda</taxon>
        <taxon>Hexapoda</taxon>
        <taxon>Insecta</taxon>
        <taxon>Pterygota</taxon>
        <taxon>Neoptera</taxon>
        <taxon>Endopterygota</taxon>
        <taxon>Diptera</taxon>
        <taxon>Brachycera</taxon>
        <taxon>Muscomorpha</taxon>
        <taxon>Ephydroidea</taxon>
        <taxon>Drosophilidae</taxon>
        <taxon>Drosophila</taxon>
        <taxon>Sophophora</taxon>
    </lineage>
</organism>
<gene>
    <name evidence="1" type="ORF">HDC05720</name>
</gene>